<keyword evidence="6" id="KW-1185">Reference proteome</keyword>
<dbReference type="AlphaFoldDB" id="A0A3N4J3C1"/>
<keyword evidence="2 5" id="KW-0808">Transferase</keyword>
<dbReference type="Pfam" id="PF01596">
    <property type="entry name" value="Methyltransf_3"/>
    <property type="match status" value="1"/>
</dbReference>
<dbReference type="SUPFAM" id="SSF53335">
    <property type="entry name" value="S-adenosyl-L-methionine-dependent methyltransferases"/>
    <property type="match status" value="1"/>
</dbReference>
<dbReference type="InterPro" id="IPR050362">
    <property type="entry name" value="Cation-dep_OMT"/>
</dbReference>
<dbReference type="PANTHER" id="PTHR10509">
    <property type="entry name" value="O-METHYLTRANSFERASE-RELATED"/>
    <property type="match status" value="1"/>
</dbReference>
<protein>
    <submittedName>
        <fullName evidence="5">S-adenosyl-L-methionine-dependent methyltransferase</fullName>
    </submittedName>
</protein>
<reference evidence="5 6" key="1">
    <citation type="journal article" date="2018" name="Nat. Ecol. Evol.">
        <title>Pezizomycetes genomes reveal the molecular basis of ectomycorrhizal truffle lifestyle.</title>
        <authorList>
            <person name="Murat C."/>
            <person name="Payen T."/>
            <person name="Noel B."/>
            <person name="Kuo A."/>
            <person name="Morin E."/>
            <person name="Chen J."/>
            <person name="Kohler A."/>
            <person name="Krizsan K."/>
            <person name="Balestrini R."/>
            <person name="Da Silva C."/>
            <person name="Montanini B."/>
            <person name="Hainaut M."/>
            <person name="Levati E."/>
            <person name="Barry K.W."/>
            <person name="Belfiori B."/>
            <person name="Cichocki N."/>
            <person name="Clum A."/>
            <person name="Dockter R.B."/>
            <person name="Fauchery L."/>
            <person name="Guy J."/>
            <person name="Iotti M."/>
            <person name="Le Tacon F."/>
            <person name="Lindquist E.A."/>
            <person name="Lipzen A."/>
            <person name="Malagnac F."/>
            <person name="Mello A."/>
            <person name="Molinier V."/>
            <person name="Miyauchi S."/>
            <person name="Poulain J."/>
            <person name="Riccioni C."/>
            <person name="Rubini A."/>
            <person name="Sitrit Y."/>
            <person name="Splivallo R."/>
            <person name="Traeger S."/>
            <person name="Wang M."/>
            <person name="Zifcakova L."/>
            <person name="Wipf D."/>
            <person name="Zambonelli A."/>
            <person name="Paolocci F."/>
            <person name="Nowrousian M."/>
            <person name="Ottonello S."/>
            <person name="Baldrian P."/>
            <person name="Spatafora J.W."/>
            <person name="Henrissat B."/>
            <person name="Nagy L.G."/>
            <person name="Aury J.M."/>
            <person name="Wincker P."/>
            <person name="Grigoriev I.V."/>
            <person name="Bonfante P."/>
            <person name="Martin F.M."/>
        </authorList>
    </citation>
    <scope>NUCLEOTIDE SEQUENCE [LARGE SCALE GENOMIC DNA]</scope>
    <source>
        <strain evidence="5 6">120613-1</strain>
    </source>
</reference>
<accession>A0A3N4J3C1</accession>
<proteinExistence type="inferred from homology"/>
<dbReference type="OrthoDB" id="10251242at2759"/>
<dbReference type="PANTHER" id="PTHR10509:SF14">
    <property type="entry name" value="CAFFEOYL-COA O-METHYLTRANSFERASE 3-RELATED"/>
    <property type="match status" value="1"/>
</dbReference>
<dbReference type="Gene3D" id="3.40.50.150">
    <property type="entry name" value="Vaccinia Virus protein VP39"/>
    <property type="match status" value="1"/>
</dbReference>
<evidence type="ECO:0000313" key="5">
    <source>
        <dbReference type="EMBL" id="RPA92665.1"/>
    </source>
</evidence>
<dbReference type="PROSITE" id="PS51682">
    <property type="entry name" value="SAM_OMT_I"/>
    <property type="match status" value="1"/>
</dbReference>
<keyword evidence="3" id="KW-0949">S-adenosyl-L-methionine</keyword>
<dbReference type="InterPro" id="IPR002935">
    <property type="entry name" value="SAM_O-MeTrfase"/>
</dbReference>
<dbReference type="Proteomes" id="UP000276215">
    <property type="component" value="Unassembled WGS sequence"/>
</dbReference>
<dbReference type="GO" id="GO:0008171">
    <property type="term" value="F:O-methyltransferase activity"/>
    <property type="evidence" value="ECO:0007669"/>
    <property type="project" value="InterPro"/>
</dbReference>
<dbReference type="CDD" id="cd02440">
    <property type="entry name" value="AdoMet_MTases"/>
    <property type="match status" value="1"/>
</dbReference>
<comment type="similarity">
    <text evidence="4">Belongs to the class I-like SAM-binding methyltransferase superfamily. Cation-dependent O-methyltransferase family.</text>
</comment>
<evidence type="ECO:0000256" key="2">
    <source>
        <dbReference type="ARBA" id="ARBA00022679"/>
    </source>
</evidence>
<keyword evidence="1 5" id="KW-0489">Methyltransferase</keyword>
<dbReference type="EMBL" id="ML120468">
    <property type="protein sequence ID" value="RPA92665.1"/>
    <property type="molecule type" value="Genomic_DNA"/>
</dbReference>
<evidence type="ECO:0000256" key="4">
    <source>
        <dbReference type="ARBA" id="ARBA00023453"/>
    </source>
</evidence>
<dbReference type="GO" id="GO:0032259">
    <property type="term" value="P:methylation"/>
    <property type="evidence" value="ECO:0007669"/>
    <property type="project" value="UniProtKB-KW"/>
</dbReference>
<organism evidence="5 6">
    <name type="scientific">Choiromyces venosus 120613-1</name>
    <dbReference type="NCBI Taxonomy" id="1336337"/>
    <lineage>
        <taxon>Eukaryota</taxon>
        <taxon>Fungi</taxon>
        <taxon>Dikarya</taxon>
        <taxon>Ascomycota</taxon>
        <taxon>Pezizomycotina</taxon>
        <taxon>Pezizomycetes</taxon>
        <taxon>Pezizales</taxon>
        <taxon>Tuberaceae</taxon>
        <taxon>Choiromyces</taxon>
    </lineage>
</organism>
<dbReference type="GO" id="GO:0008757">
    <property type="term" value="F:S-adenosylmethionine-dependent methyltransferase activity"/>
    <property type="evidence" value="ECO:0007669"/>
    <property type="project" value="TreeGrafter"/>
</dbReference>
<evidence type="ECO:0000256" key="1">
    <source>
        <dbReference type="ARBA" id="ARBA00022603"/>
    </source>
</evidence>
<gene>
    <name evidence="5" type="ORF">L873DRAFT_1838354</name>
</gene>
<dbReference type="STRING" id="1336337.A0A3N4J3C1"/>
<dbReference type="InterPro" id="IPR029063">
    <property type="entry name" value="SAM-dependent_MTases_sf"/>
</dbReference>
<sequence length="244" mass="26971">MYSATELYPNAHVTEAVHEYCIEHSTPLPKAIHQHREKSIDFANKVGMDPDMMINTLQAQFMLFLAKLVGAKKVLEVGSFTGYSALAWAEAIKGQEGAKLVCIDIPGVHTDFAKATLSEAGFFNTLVTFVEGDSVESLQSLPVDKFDIIFLDANKDGYLPAIKLILSRNLLSARGIVIADNALKRGLVAEDTDKNPNSANLDTTSIMSYKHVDAFNKFVRDHEELEQVMLPAFDGLNIIRLKQN</sequence>
<name>A0A3N4J3C1_9PEZI</name>
<evidence type="ECO:0000313" key="6">
    <source>
        <dbReference type="Proteomes" id="UP000276215"/>
    </source>
</evidence>
<evidence type="ECO:0000256" key="3">
    <source>
        <dbReference type="ARBA" id="ARBA00022691"/>
    </source>
</evidence>